<dbReference type="GO" id="GO:0016787">
    <property type="term" value="F:hydrolase activity"/>
    <property type="evidence" value="ECO:0007669"/>
    <property type="project" value="UniProtKB-KW"/>
</dbReference>
<dbReference type="InterPro" id="IPR036412">
    <property type="entry name" value="HAD-like_sf"/>
</dbReference>
<feature type="compositionally biased region" description="Basic residues" evidence="2">
    <location>
        <begin position="165"/>
        <end position="175"/>
    </location>
</feature>
<protein>
    <recommendedName>
        <fullName evidence="1">Mitochondrial import inner membrane translocase subunit TIM50</fullName>
    </recommendedName>
</protein>
<dbReference type="FunFam" id="3.40.50.1000:FF:000257">
    <property type="entry name" value="Haloacid dehalogenase-like hydrolase (HAD) superfamily protein"/>
    <property type="match status" value="1"/>
</dbReference>
<reference evidence="4" key="1">
    <citation type="submission" date="2015-12" db="EMBL/GenBank/DDBJ databases">
        <title>Update maize B73 reference genome by single molecule sequencing technologies.</title>
        <authorList>
            <consortium name="Maize Genome Sequencing Project"/>
            <person name="Ware D."/>
        </authorList>
    </citation>
    <scope>NUCLEOTIDE SEQUENCE [LARGE SCALE GENOMIC DNA]</scope>
    <source>
        <tissue evidence="4">Seedling</tissue>
    </source>
</reference>
<dbReference type="InterPro" id="IPR004274">
    <property type="entry name" value="FCP1_dom"/>
</dbReference>
<dbReference type="Pfam" id="PF03031">
    <property type="entry name" value="NIF"/>
    <property type="match status" value="1"/>
</dbReference>
<accession>A0A1D6HZS6</accession>
<dbReference type="Gene3D" id="3.40.50.1000">
    <property type="entry name" value="HAD superfamily/HAD-like"/>
    <property type="match status" value="1"/>
</dbReference>
<evidence type="ECO:0000313" key="4">
    <source>
        <dbReference type="EMBL" id="ONM53568.1"/>
    </source>
</evidence>
<keyword evidence="1" id="KW-0653">Protein transport</keyword>
<keyword evidence="4" id="KW-0378">Hydrolase</keyword>
<dbReference type="PROSITE" id="PS50969">
    <property type="entry name" value="FCP1"/>
    <property type="match status" value="1"/>
</dbReference>
<dbReference type="InterPro" id="IPR023214">
    <property type="entry name" value="HAD_sf"/>
</dbReference>
<dbReference type="PANTHER" id="PTHR12210">
    <property type="entry name" value="DULLARD PROTEIN PHOSPHATASE"/>
    <property type="match status" value="1"/>
</dbReference>
<comment type="similarity">
    <text evidence="1">Belongs to the TIM50 family.</text>
</comment>
<organism evidence="4">
    <name type="scientific">Zea mays</name>
    <name type="common">Maize</name>
    <dbReference type="NCBI Taxonomy" id="4577"/>
    <lineage>
        <taxon>Eukaryota</taxon>
        <taxon>Viridiplantae</taxon>
        <taxon>Streptophyta</taxon>
        <taxon>Embryophyta</taxon>
        <taxon>Tracheophyta</taxon>
        <taxon>Spermatophyta</taxon>
        <taxon>Magnoliopsida</taxon>
        <taxon>Liliopsida</taxon>
        <taxon>Poales</taxon>
        <taxon>Poaceae</taxon>
        <taxon>PACMAD clade</taxon>
        <taxon>Panicoideae</taxon>
        <taxon>Andropogonodae</taxon>
        <taxon>Andropogoneae</taxon>
        <taxon>Tripsacinae</taxon>
        <taxon>Zea</taxon>
    </lineage>
</organism>
<feature type="compositionally biased region" description="Basic residues" evidence="2">
    <location>
        <begin position="265"/>
        <end position="275"/>
    </location>
</feature>
<proteinExistence type="inferred from homology"/>
<sequence>MSNLDSATPAAAVAEIGTAERDSTTASVSALNGTHRCKKKKIKKNTTREQQELQLDLDSTLTAEAEGQVEAKGNEVEEQDATDAVASGICACTHPLTFAIVWLLPTMLKIKLKVSERVLIIVGFLILVMEGTAKYYEEDSKVKVSLMPEKEANTTVVSVSESTPKHKKRRKKKNKIQGQLDSAKASSSVVSMDIIAADKSENGCTDVVGASGHADINMDPINGDDLSSAQSKANDADVLLKNKDGNKGDKNCAENSVLLQESSARRKRRRGKRKWGSAGGGPGFSSDNGGVVAEHSLHSSANHGLSCICAPCLVEAHEKKIQNIYSPRGSLVRFQRKKLLILDLNGLLADINQDYHNAHLAHAKVRTKLVFRRPYCDDFLRFCFQNFELGIWSSRKRENVESVVDILMRGLKQCLLFCWDMSYCTVTGCKTIDNKDKPLVLKELKRVWNKDEPDLPWGQGEFSPSNTLLVDDSPYKALCNPPNTAIFPEPYNYMNQRDDYSLGPGGDLRVYLQRIAAADNVQNFVRDNPFGQKSITESDPNWNFYVKIVDKMEKQIVDQVETKIVDEVERSLG</sequence>
<evidence type="ECO:0000259" key="3">
    <source>
        <dbReference type="PROSITE" id="PS50969"/>
    </source>
</evidence>
<dbReference type="GO" id="GO:0015031">
    <property type="term" value="P:protein transport"/>
    <property type="evidence" value="ECO:0007669"/>
    <property type="project" value="UniProtKB-KW"/>
</dbReference>
<feature type="region of interest" description="Disordered" evidence="2">
    <location>
        <begin position="160"/>
        <end position="184"/>
    </location>
</feature>
<evidence type="ECO:0000256" key="2">
    <source>
        <dbReference type="SAM" id="MobiDB-lite"/>
    </source>
</evidence>
<keyword evidence="1" id="KW-0809">Transit peptide</keyword>
<comment type="function">
    <text evidence="1">Essential component of the TIM23 complex, a complex that mediates the translocation of transit peptide-containing proteins across the mitochondrial inner membrane.</text>
</comment>
<dbReference type="SUPFAM" id="SSF56784">
    <property type="entry name" value="HAD-like"/>
    <property type="match status" value="1"/>
</dbReference>
<feature type="compositionally biased region" description="Basic and acidic residues" evidence="2">
    <location>
        <begin position="240"/>
        <end position="252"/>
    </location>
</feature>
<evidence type="ECO:0000256" key="1">
    <source>
        <dbReference type="RuleBase" id="RU365079"/>
    </source>
</evidence>
<name>A0A1D6HZS6_MAIZE</name>
<dbReference type="InterPro" id="IPR050365">
    <property type="entry name" value="TIM50"/>
</dbReference>
<dbReference type="AlphaFoldDB" id="A0A1D6HZS6"/>
<dbReference type="EMBL" id="CM007650">
    <property type="protein sequence ID" value="ONM53568.1"/>
    <property type="molecule type" value="Genomic_DNA"/>
</dbReference>
<comment type="subunit">
    <text evidence="1">Component of the TIM23 complex.</text>
</comment>
<keyword evidence="1" id="KW-0813">Transport</keyword>
<dbReference type="GO" id="GO:0005744">
    <property type="term" value="C:TIM23 mitochondrial import inner membrane translocase complex"/>
    <property type="evidence" value="ECO:0007669"/>
    <property type="project" value="UniProtKB-UniRule"/>
</dbReference>
<feature type="region of interest" description="Disordered" evidence="2">
    <location>
        <begin position="240"/>
        <end position="282"/>
    </location>
</feature>
<keyword evidence="1" id="KW-0811">Translocation</keyword>
<keyword evidence="1" id="KW-0496">Mitochondrion</keyword>
<comment type="subcellular location">
    <subcellularLocation>
        <location evidence="1">Mitochondrion inner membrane</location>
        <topology evidence="1">Single-pass membrane protein</topology>
    </subcellularLocation>
</comment>
<gene>
    <name evidence="4" type="ORF">ZEAMMB73_Zm00001d019699</name>
</gene>
<dbReference type="ExpressionAtlas" id="A0A1D6HZS6">
    <property type="expression patterns" value="baseline and differential"/>
</dbReference>
<feature type="domain" description="FCP1 homology" evidence="3">
    <location>
        <begin position="333"/>
        <end position="515"/>
    </location>
</feature>
<dbReference type="SMART" id="SM00577">
    <property type="entry name" value="CPDc"/>
    <property type="match status" value="1"/>
</dbReference>